<dbReference type="Gene3D" id="3.40.50.1820">
    <property type="entry name" value="alpha/beta hydrolase"/>
    <property type="match status" value="1"/>
</dbReference>
<dbReference type="Pfam" id="PF07833">
    <property type="entry name" value="Cu_amine_oxidN1"/>
    <property type="match status" value="1"/>
</dbReference>
<keyword evidence="1" id="KW-0378">Hydrolase</keyword>
<dbReference type="PANTHER" id="PTHR43265">
    <property type="entry name" value="ESTERASE ESTD"/>
    <property type="match status" value="1"/>
</dbReference>
<dbReference type="RefSeq" id="WP_273379745.1">
    <property type="nucleotide sequence ID" value="NZ_PIUK01000099.1"/>
</dbReference>
<gene>
    <name evidence="6" type="ORF">CWE10_10790</name>
</gene>
<organism evidence="6 7">
    <name type="scientific">Symbiobacterium thermophilum</name>
    <dbReference type="NCBI Taxonomy" id="2734"/>
    <lineage>
        <taxon>Bacteria</taxon>
        <taxon>Bacillati</taxon>
        <taxon>Bacillota</taxon>
        <taxon>Clostridia</taxon>
        <taxon>Eubacteriales</taxon>
        <taxon>Symbiobacteriaceae</taxon>
        <taxon>Symbiobacterium</taxon>
    </lineage>
</organism>
<evidence type="ECO:0008006" key="8">
    <source>
        <dbReference type="Google" id="ProtNLM"/>
    </source>
</evidence>
<evidence type="ECO:0000256" key="1">
    <source>
        <dbReference type="ARBA" id="ARBA00022801"/>
    </source>
</evidence>
<dbReference type="Gene3D" id="3.30.457.10">
    <property type="entry name" value="Copper amine oxidase-like, N-terminal domain"/>
    <property type="match status" value="1"/>
</dbReference>
<dbReference type="GO" id="GO:0004252">
    <property type="term" value="F:serine-type endopeptidase activity"/>
    <property type="evidence" value="ECO:0007669"/>
    <property type="project" value="InterPro"/>
</dbReference>
<dbReference type="AlphaFoldDB" id="A0A953LEM9"/>
<dbReference type="PANTHER" id="PTHR43265:SF1">
    <property type="entry name" value="ESTERASE ESTD"/>
    <property type="match status" value="1"/>
</dbReference>
<dbReference type="InterPro" id="IPR012854">
    <property type="entry name" value="Cu_amine_oxidase-like_N"/>
</dbReference>
<evidence type="ECO:0000259" key="5">
    <source>
        <dbReference type="Pfam" id="PF12697"/>
    </source>
</evidence>
<dbReference type="InterPro" id="IPR002471">
    <property type="entry name" value="Pept_S9_AS"/>
</dbReference>
<feature type="region of interest" description="Disordered" evidence="2">
    <location>
        <begin position="563"/>
        <end position="634"/>
    </location>
</feature>
<dbReference type="GO" id="GO:0006508">
    <property type="term" value="P:proteolysis"/>
    <property type="evidence" value="ECO:0007669"/>
    <property type="project" value="InterPro"/>
</dbReference>
<name>A0A953LEM9_SYMTR</name>
<proteinExistence type="predicted"/>
<feature type="domain" description="Copper amine oxidase-like N-terminal" evidence="4">
    <location>
        <begin position="20"/>
        <end position="116"/>
    </location>
</feature>
<keyword evidence="3" id="KW-0732">Signal</keyword>
<reference evidence="6" key="1">
    <citation type="submission" date="2017-11" db="EMBL/GenBank/DDBJ databases">
        <title>Three new genomes from thermophilic consortium.</title>
        <authorList>
            <person name="Quaggio R."/>
            <person name="Amgarten D."/>
            <person name="Setubal J.C."/>
        </authorList>
    </citation>
    <scope>NUCLEOTIDE SEQUENCE</scope>
    <source>
        <strain evidence="6">ZCTH01-B2</strain>
    </source>
</reference>
<accession>A0A953LEM9</accession>
<dbReference type="InterPro" id="IPR029058">
    <property type="entry name" value="AB_hydrolase_fold"/>
</dbReference>
<dbReference type="SUPFAM" id="SSF55383">
    <property type="entry name" value="Copper amine oxidase, domain N"/>
    <property type="match status" value="1"/>
</dbReference>
<evidence type="ECO:0000259" key="4">
    <source>
        <dbReference type="Pfam" id="PF07833"/>
    </source>
</evidence>
<dbReference type="InterPro" id="IPR053145">
    <property type="entry name" value="AB_hydrolase_Est10"/>
</dbReference>
<dbReference type="GO" id="GO:0052689">
    <property type="term" value="F:carboxylic ester hydrolase activity"/>
    <property type="evidence" value="ECO:0007669"/>
    <property type="project" value="TreeGrafter"/>
</dbReference>
<dbReference type="EMBL" id="PIUK01000099">
    <property type="protein sequence ID" value="MBY6276680.1"/>
    <property type="molecule type" value="Genomic_DNA"/>
</dbReference>
<dbReference type="InterPro" id="IPR000073">
    <property type="entry name" value="AB_hydrolase_1"/>
</dbReference>
<evidence type="ECO:0000313" key="6">
    <source>
        <dbReference type="EMBL" id="MBY6276680.1"/>
    </source>
</evidence>
<dbReference type="Pfam" id="PF12697">
    <property type="entry name" value="Abhydrolase_6"/>
    <property type="match status" value="1"/>
</dbReference>
<dbReference type="SUPFAM" id="SSF53474">
    <property type="entry name" value="alpha/beta-Hydrolases"/>
    <property type="match status" value="1"/>
</dbReference>
<dbReference type="PROSITE" id="PS00708">
    <property type="entry name" value="PRO_ENDOPEP_SER"/>
    <property type="match status" value="1"/>
</dbReference>
<feature type="domain" description="AB hydrolase-1" evidence="5">
    <location>
        <begin position="266"/>
        <end position="498"/>
    </location>
</feature>
<feature type="signal peptide" evidence="3">
    <location>
        <begin position="1"/>
        <end position="27"/>
    </location>
</feature>
<evidence type="ECO:0000256" key="2">
    <source>
        <dbReference type="SAM" id="MobiDB-lite"/>
    </source>
</evidence>
<dbReference type="Proteomes" id="UP000732377">
    <property type="component" value="Unassembled WGS sequence"/>
</dbReference>
<dbReference type="InterPro" id="IPR036582">
    <property type="entry name" value="Mao_N_sf"/>
</dbReference>
<comment type="caution">
    <text evidence="6">The sequence shown here is derived from an EMBL/GenBank/DDBJ whole genome shotgun (WGS) entry which is preliminary data.</text>
</comment>
<evidence type="ECO:0000256" key="3">
    <source>
        <dbReference type="SAM" id="SignalP"/>
    </source>
</evidence>
<evidence type="ECO:0000313" key="7">
    <source>
        <dbReference type="Proteomes" id="UP000732377"/>
    </source>
</evidence>
<protein>
    <recommendedName>
        <fullName evidence="8">Serine aminopeptidase S33 domain-containing protein</fullName>
    </recommendedName>
</protein>
<feature type="chain" id="PRO_5038636455" description="Serine aminopeptidase S33 domain-containing protein" evidence="3">
    <location>
        <begin position="28"/>
        <end position="634"/>
    </location>
</feature>
<sequence>MRVKRWVRRWMAAALLTVVTLAPAAAAETDPVPLRFLAEAAGATVGWDGETRTVTVVTADGVTATLRIGDTEALVDGQPVPIGAEAVLVGDRTWVPQAFMERVLAMPVAWDPEKEQPVVNPYVLKAFRLVNDLKRGDLAAVNAQLSPALQEAVPQEAWLQIGASLAPLGELGRPQVLGASVTAVHHNVDVLLPFAAAAQKLIVRFDANGLVDDFHLNTYMPIDTAGEPHYADPSAFVEEEVVVGEAPWALPGTLTLPAGEGPFPAVVLVHGSGPSDRDGTAYAVKPFRDLAHGLASRGIATLRFDKRTFVHSQKFGANPNFTVQEESVEDALAAVRLLAADERIDARQIFVLGHSLGGLVVPRTLAQDEDGLIRGGIALAAPNSTMDALVAQNRILVETGQLPPEQLAFIEGQVALLRDPAFDPDHPPEGYLLGTPHYWHDLVPKASDLLKEQEQPMLFLQGGRDFQVPVSEFESFRADLAGRTNVTFQLFPKLNHLFTEGEGEISTMAEYLVPANVPEYVIAAIADWIRSVSAEPQPPASGCRNAQDQGLKSPGLSVCLPSGARPGPLAAGGHPALRRHSGETAPGRGPSKVTGYRIPVQEGNHPHEAEGLAVDPGAGGCAGRSLPRVRRTDR</sequence>